<evidence type="ECO:0000256" key="1">
    <source>
        <dbReference type="ARBA" id="ARBA00004141"/>
    </source>
</evidence>
<keyword evidence="9" id="KW-1185">Reference proteome</keyword>
<dbReference type="PANTHER" id="PTHR16318:SF0">
    <property type="entry name" value="GAMMA-SECRETASE SUBUNIT PEN-2"/>
    <property type="match status" value="1"/>
</dbReference>
<evidence type="ECO:0000313" key="9">
    <source>
        <dbReference type="Proteomes" id="UP000887577"/>
    </source>
</evidence>
<keyword evidence="6 8" id="KW-1133">Transmembrane helix</keyword>
<evidence type="ECO:0000256" key="2">
    <source>
        <dbReference type="ARBA" id="ARBA00009607"/>
    </source>
</evidence>
<keyword evidence="4 8" id="KW-0812">Transmembrane</keyword>
<dbReference type="AlphaFoldDB" id="A0A914Z6L8"/>
<evidence type="ECO:0000256" key="5">
    <source>
        <dbReference type="ARBA" id="ARBA00022976"/>
    </source>
</evidence>
<evidence type="ECO:0000256" key="8">
    <source>
        <dbReference type="SAM" id="Phobius"/>
    </source>
</evidence>
<feature type="transmembrane region" description="Helical" evidence="8">
    <location>
        <begin position="59"/>
        <end position="81"/>
    </location>
</feature>
<dbReference type="GO" id="GO:0007219">
    <property type="term" value="P:Notch signaling pathway"/>
    <property type="evidence" value="ECO:0007669"/>
    <property type="project" value="UniProtKB-KW"/>
</dbReference>
<keyword evidence="5" id="KW-0914">Notch signaling pathway</keyword>
<dbReference type="Pfam" id="PF10251">
    <property type="entry name" value="PEN-2"/>
    <property type="match status" value="1"/>
</dbReference>
<dbReference type="InterPro" id="IPR019379">
    <property type="entry name" value="Gamma_Secretase_Asp_P_PEN2"/>
</dbReference>
<keyword evidence="7 8" id="KW-0472">Membrane</keyword>
<evidence type="ECO:0000313" key="10">
    <source>
        <dbReference type="WBParaSite" id="PSU_v2.g7552.t1"/>
    </source>
</evidence>
<evidence type="ECO:0000256" key="6">
    <source>
        <dbReference type="ARBA" id="ARBA00022989"/>
    </source>
</evidence>
<feature type="transmembrane region" description="Helical" evidence="8">
    <location>
        <begin position="18"/>
        <end position="38"/>
    </location>
</feature>
<protein>
    <recommendedName>
        <fullName evidence="3">Gamma-secretase subunit PEN-2</fullName>
    </recommendedName>
</protein>
<evidence type="ECO:0000256" key="3">
    <source>
        <dbReference type="ARBA" id="ARBA00018306"/>
    </source>
</evidence>
<dbReference type="WBParaSite" id="PSU_v2.g7552.t1">
    <property type="protein sequence ID" value="PSU_v2.g7552.t1"/>
    <property type="gene ID" value="PSU_v2.g7552"/>
</dbReference>
<proteinExistence type="inferred from homology"/>
<comment type="subcellular location">
    <subcellularLocation>
        <location evidence="1">Membrane</location>
        <topology evidence="1">Multi-pass membrane protein</topology>
    </subcellularLocation>
</comment>
<name>A0A914Z6L8_9BILA</name>
<reference evidence="10" key="1">
    <citation type="submission" date="2022-11" db="UniProtKB">
        <authorList>
            <consortium name="WormBaseParasite"/>
        </authorList>
    </citation>
    <scope>IDENTIFICATION</scope>
</reference>
<dbReference type="PANTHER" id="PTHR16318">
    <property type="entry name" value="GAMMA-SECRETASE SUBUNIT PEN-2"/>
    <property type="match status" value="1"/>
</dbReference>
<comment type="similarity">
    <text evidence="2">Belongs to the PEN-2 family.</text>
</comment>
<dbReference type="GO" id="GO:0070765">
    <property type="term" value="C:gamma-secretase complex"/>
    <property type="evidence" value="ECO:0007669"/>
    <property type="project" value="TreeGrafter"/>
</dbReference>
<accession>A0A914Z6L8</accession>
<organism evidence="9 10">
    <name type="scientific">Panagrolaimus superbus</name>
    <dbReference type="NCBI Taxonomy" id="310955"/>
    <lineage>
        <taxon>Eukaryota</taxon>
        <taxon>Metazoa</taxon>
        <taxon>Ecdysozoa</taxon>
        <taxon>Nematoda</taxon>
        <taxon>Chromadorea</taxon>
        <taxon>Rhabditida</taxon>
        <taxon>Tylenchina</taxon>
        <taxon>Panagrolaimomorpha</taxon>
        <taxon>Panagrolaimoidea</taxon>
        <taxon>Panagrolaimidae</taxon>
        <taxon>Panagrolaimus</taxon>
    </lineage>
</organism>
<evidence type="ECO:0000256" key="7">
    <source>
        <dbReference type="ARBA" id="ARBA00023136"/>
    </source>
</evidence>
<dbReference type="Proteomes" id="UP000887577">
    <property type="component" value="Unplaced"/>
</dbReference>
<sequence>MNLERIRDTEKLDLCRKYFYIGCFCLPFVWLVNFVWFFKHAYKRPHFAQQELIRKYTTFSIIGCIIWTILIVAWNIVFHYYRTSYAQYADYLSFVFPIGYK</sequence>
<evidence type="ECO:0000256" key="4">
    <source>
        <dbReference type="ARBA" id="ARBA00022692"/>
    </source>
</evidence>